<protein>
    <recommendedName>
        <fullName evidence="2">Phytocyanin domain-containing protein</fullName>
    </recommendedName>
</protein>
<feature type="region of interest" description="Disordered" evidence="1">
    <location>
        <begin position="171"/>
        <end position="194"/>
    </location>
</feature>
<comment type="caution">
    <text evidence="3">The sequence shown here is derived from an EMBL/GenBank/DDBJ whole genome shotgun (WGS) entry which is preliminary data.</text>
</comment>
<evidence type="ECO:0000313" key="4">
    <source>
        <dbReference type="Proteomes" id="UP001396334"/>
    </source>
</evidence>
<dbReference type="EMBL" id="JBBPBN010000022">
    <property type="protein sequence ID" value="KAK9012435.1"/>
    <property type="molecule type" value="Genomic_DNA"/>
</dbReference>
<dbReference type="Pfam" id="PF02298">
    <property type="entry name" value="Cu_bind_like"/>
    <property type="match status" value="1"/>
</dbReference>
<reference evidence="3 4" key="1">
    <citation type="journal article" date="2024" name="G3 (Bethesda)">
        <title>Genome assembly of Hibiscus sabdariffa L. provides insights into metabolisms of medicinal natural products.</title>
        <authorList>
            <person name="Kim T."/>
        </authorList>
    </citation>
    <scope>NUCLEOTIDE SEQUENCE [LARGE SCALE GENOMIC DNA]</scope>
    <source>
        <strain evidence="3">TK-2024</strain>
        <tissue evidence="3">Old leaves</tissue>
    </source>
</reference>
<evidence type="ECO:0000313" key="3">
    <source>
        <dbReference type="EMBL" id="KAK9012435.1"/>
    </source>
</evidence>
<dbReference type="PROSITE" id="PS51485">
    <property type="entry name" value="PHYTOCYANIN"/>
    <property type="match status" value="1"/>
</dbReference>
<dbReference type="PANTHER" id="PTHR34280:SF2">
    <property type="entry name" value="OS01G0920100 PROTEIN"/>
    <property type="match status" value="1"/>
</dbReference>
<dbReference type="Gene3D" id="2.60.40.420">
    <property type="entry name" value="Cupredoxins - blue copper proteins"/>
    <property type="match status" value="1"/>
</dbReference>
<name>A0ABR2RHM4_9ROSI</name>
<sequence>MGSCVSVHKSSQESAMKVGLSFGSKTDNLVIPPSPVKEKPEAANGDSTLKSQSFSTFKDLGSTDETFFDSRAYLDSDCDDDFFSVNGDFTPSRGNTPVHHNSFVAGAPRIYKATEEGSPGSTSETSPGKKKKLVELFRDNIKEDQDVNELNSSTNQDTTNGKLEVKPTIQDMLPPKSANGTPRVSRANSRCSSERTVNGDNLMFKEKPLRSTQGCLPSLVSCGSFSERKKKMNPAIDEKTPLMKMITLVALFKLQVSMTFSQLELDLALQAIKNILHLFKGKQASATRHVVGGSQGWEESVDLNSWASGETFKVGDQLVFKYSSGLHSVVELGSETAYKNCDLGTSLDTKTTGNDVVKLNKVGTRYFACGTLGHCDQGMKMKITTVAGNAPSTPASTDSGAFTAHSFPRFLMFSPLLFTILLCILF</sequence>
<dbReference type="CDD" id="cd04216">
    <property type="entry name" value="Phytocyanin"/>
    <property type="match status" value="1"/>
</dbReference>
<keyword evidence="4" id="KW-1185">Reference proteome</keyword>
<gene>
    <name evidence="3" type="ORF">V6N11_040489</name>
</gene>
<organism evidence="3 4">
    <name type="scientific">Hibiscus sabdariffa</name>
    <name type="common">roselle</name>
    <dbReference type="NCBI Taxonomy" id="183260"/>
    <lineage>
        <taxon>Eukaryota</taxon>
        <taxon>Viridiplantae</taxon>
        <taxon>Streptophyta</taxon>
        <taxon>Embryophyta</taxon>
        <taxon>Tracheophyta</taxon>
        <taxon>Spermatophyta</taxon>
        <taxon>Magnoliopsida</taxon>
        <taxon>eudicotyledons</taxon>
        <taxon>Gunneridae</taxon>
        <taxon>Pentapetalae</taxon>
        <taxon>rosids</taxon>
        <taxon>malvids</taxon>
        <taxon>Malvales</taxon>
        <taxon>Malvaceae</taxon>
        <taxon>Malvoideae</taxon>
        <taxon>Hibiscus</taxon>
    </lineage>
</organism>
<dbReference type="InterPro" id="IPR008972">
    <property type="entry name" value="Cupredoxin"/>
</dbReference>
<proteinExistence type="predicted"/>
<evidence type="ECO:0000256" key="1">
    <source>
        <dbReference type="SAM" id="MobiDB-lite"/>
    </source>
</evidence>
<feature type="compositionally biased region" description="Polar residues" evidence="1">
    <location>
        <begin position="178"/>
        <end position="194"/>
    </location>
</feature>
<evidence type="ECO:0000259" key="2">
    <source>
        <dbReference type="PROSITE" id="PS51485"/>
    </source>
</evidence>
<feature type="region of interest" description="Disordered" evidence="1">
    <location>
        <begin position="25"/>
        <end position="50"/>
    </location>
</feature>
<dbReference type="InterPro" id="IPR038947">
    <property type="entry name" value="At3g27210-like"/>
</dbReference>
<feature type="domain" description="Phytocyanin" evidence="2">
    <location>
        <begin position="287"/>
        <end position="387"/>
    </location>
</feature>
<dbReference type="SUPFAM" id="SSF49503">
    <property type="entry name" value="Cupredoxins"/>
    <property type="match status" value="1"/>
</dbReference>
<dbReference type="Proteomes" id="UP001396334">
    <property type="component" value="Unassembled WGS sequence"/>
</dbReference>
<dbReference type="InterPro" id="IPR003245">
    <property type="entry name" value="Phytocyanin_dom"/>
</dbReference>
<dbReference type="PANTHER" id="PTHR34280">
    <property type="entry name" value="OS01G0920100 PROTEIN"/>
    <property type="match status" value="1"/>
</dbReference>
<accession>A0ABR2RHM4</accession>